<feature type="transmembrane region" description="Helical" evidence="1">
    <location>
        <begin position="47"/>
        <end position="66"/>
    </location>
</feature>
<organism evidence="2 3">
    <name type="scientific">Trichonephila clavipes</name>
    <name type="common">Golden silk orbweaver</name>
    <name type="synonym">Nephila clavipes</name>
    <dbReference type="NCBI Taxonomy" id="2585209"/>
    <lineage>
        <taxon>Eukaryota</taxon>
        <taxon>Metazoa</taxon>
        <taxon>Ecdysozoa</taxon>
        <taxon>Arthropoda</taxon>
        <taxon>Chelicerata</taxon>
        <taxon>Arachnida</taxon>
        <taxon>Araneae</taxon>
        <taxon>Araneomorphae</taxon>
        <taxon>Entelegynae</taxon>
        <taxon>Araneoidea</taxon>
        <taxon>Nephilidae</taxon>
        <taxon>Trichonephila</taxon>
    </lineage>
</organism>
<comment type="caution">
    <text evidence="2">The sequence shown here is derived from an EMBL/GenBank/DDBJ whole genome shotgun (WGS) entry which is preliminary data.</text>
</comment>
<reference evidence="2" key="1">
    <citation type="submission" date="2020-08" db="EMBL/GenBank/DDBJ databases">
        <title>Multicomponent nature underlies the extraordinary mechanical properties of spider dragline silk.</title>
        <authorList>
            <person name="Kono N."/>
            <person name="Nakamura H."/>
            <person name="Mori M."/>
            <person name="Yoshida Y."/>
            <person name="Ohtoshi R."/>
            <person name="Malay A.D."/>
            <person name="Moran D.A.P."/>
            <person name="Tomita M."/>
            <person name="Numata K."/>
            <person name="Arakawa K."/>
        </authorList>
    </citation>
    <scope>NUCLEOTIDE SEQUENCE</scope>
</reference>
<evidence type="ECO:0000313" key="3">
    <source>
        <dbReference type="Proteomes" id="UP000887159"/>
    </source>
</evidence>
<protein>
    <submittedName>
        <fullName evidence="2">Uncharacterized protein</fullName>
    </submittedName>
</protein>
<name>A0A8X6WE67_TRICX</name>
<dbReference type="EMBL" id="BMAU01021409">
    <property type="protein sequence ID" value="GFY33200.1"/>
    <property type="molecule type" value="Genomic_DNA"/>
</dbReference>
<dbReference type="Proteomes" id="UP000887159">
    <property type="component" value="Unassembled WGS sequence"/>
</dbReference>
<keyword evidence="1" id="KW-1133">Transmembrane helix</keyword>
<keyword evidence="3" id="KW-1185">Reference proteome</keyword>
<keyword evidence="1" id="KW-0472">Membrane</keyword>
<evidence type="ECO:0000313" key="2">
    <source>
        <dbReference type="EMBL" id="GFY33200.1"/>
    </source>
</evidence>
<sequence>MAILTSDSSTPLDSSLQTELDRGIEKCTTSPGRIKVRQYDMSFKNTIFSFLFVLAFPFSLILVQAVTEEFVAVDDDIANKAPIMADKDILEFVQSLKNIIDSHTDDENEMNKATLVRTSSEMKNILKSMRSYLDAHFSGELNNKMDDIEQCVDNLMLNREILDYIFS</sequence>
<gene>
    <name evidence="2" type="ORF">TNCV_1240511</name>
</gene>
<keyword evidence="1" id="KW-0812">Transmembrane</keyword>
<proteinExistence type="predicted"/>
<evidence type="ECO:0000256" key="1">
    <source>
        <dbReference type="SAM" id="Phobius"/>
    </source>
</evidence>
<dbReference type="AlphaFoldDB" id="A0A8X6WE67"/>
<accession>A0A8X6WE67</accession>